<dbReference type="AlphaFoldDB" id="A0A3B1ACJ4"/>
<gene>
    <name evidence="1" type="ORF">MNBD_GAMMA22-1502</name>
</gene>
<evidence type="ECO:0000313" key="1">
    <source>
        <dbReference type="EMBL" id="VAW99340.1"/>
    </source>
</evidence>
<reference evidence="1" key="1">
    <citation type="submission" date="2018-06" db="EMBL/GenBank/DDBJ databases">
        <authorList>
            <person name="Zhirakovskaya E."/>
        </authorList>
    </citation>
    <scope>NUCLEOTIDE SEQUENCE</scope>
</reference>
<organism evidence="1">
    <name type="scientific">hydrothermal vent metagenome</name>
    <dbReference type="NCBI Taxonomy" id="652676"/>
    <lineage>
        <taxon>unclassified sequences</taxon>
        <taxon>metagenomes</taxon>
        <taxon>ecological metagenomes</taxon>
    </lineage>
</organism>
<protein>
    <submittedName>
        <fullName evidence="1">Uncharacterized protein</fullName>
    </submittedName>
</protein>
<dbReference type="EMBL" id="UOFS01000039">
    <property type="protein sequence ID" value="VAW99340.1"/>
    <property type="molecule type" value="Genomic_DNA"/>
</dbReference>
<proteinExistence type="predicted"/>
<sequence length="82" mass="9188">MRILLQGCIALLASLPVLINAYELETHGAITREAYTRSELKVDPNLIQDLGIETMADSLGDVYYDSDRCLLRFPIVKLGTLY</sequence>
<accession>A0A3B1ACJ4</accession>
<name>A0A3B1ACJ4_9ZZZZ</name>